<dbReference type="GO" id="GO:0006015">
    <property type="term" value="P:5-phosphoribose 1-diphosphate biosynthetic process"/>
    <property type="evidence" value="ECO:0007669"/>
    <property type="project" value="UniProtKB-UniRule"/>
</dbReference>
<dbReference type="UniPathway" id="UPA00087">
    <property type="reaction ID" value="UER00172"/>
</dbReference>
<dbReference type="GO" id="GO:0004749">
    <property type="term" value="F:ribose phosphate diphosphokinase activity"/>
    <property type="evidence" value="ECO:0007669"/>
    <property type="project" value="UniProtKB-UniRule"/>
</dbReference>
<comment type="similarity">
    <text evidence="10">Belongs to the ribose-phosphate pyrophosphokinase family. Class I subfamily.</text>
</comment>
<evidence type="ECO:0000256" key="6">
    <source>
        <dbReference type="ARBA" id="ARBA00022777"/>
    </source>
</evidence>
<comment type="catalytic activity">
    <reaction evidence="9 10">
        <text>D-ribose 5-phosphate + ATP = 5-phospho-alpha-D-ribose 1-diphosphate + AMP + H(+)</text>
        <dbReference type="Rhea" id="RHEA:15609"/>
        <dbReference type="ChEBI" id="CHEBI:15378"/>
        <dbReference type="ChEBI" id="CHEBI:30616"/>
        <dbReference type="ChEBI" id="CHEBI:58017"/>
        <dbReference type="ChEBI" id="CHEBI:78346"/>
        <dbReference type="ChEBI" id="CHEBI:456215"/>
        <dbReference type="EC" id="2.7.6.1"/>
    </reaction>
</comment>
<dbReference type="FunFam" id="3.40.50.2020:FF:000002">
    <property type="entry name" value="Ribose-phosphate pyrophosphokinase"/>
    <property type="match status" value="1"/>
</dbReference>
<feature type="binding site" evidence="10">
    <location>
        <position position="225"/>
    </location>
    <ligand>
        <name>D-ribose 5-phosphate</name>
        <dbReference type="ChEBI" id="CHEBI:78346"/>
    </ligand>
</feature>
<keyword evidence="2 10" id="KW-0808">Transferase</keyword>
<protein>
    <recommendedName>
        <fullName evidence="10">Ribose-phosphate pyrophosphokinase</fullName>
        <shortName evidence="10">RPPK</shortName>
        <ecNumber evidence="10">2.7.6.1</ecNumber>
    </recommendedName>
    <alternativeName>
        <fullName evidence="10">5-phospho-D-ribosyl alpha-1-diphosphate synthase</fullName>
    </alternativeName>
    <alternativeName>
        <fullName evidence="10">Phosphoribosyl diphosphate synthase</fullName>
    </alternativeName>
    <alternativeName>
        <fullName evidence="10">Phosphoribosyl pyrophosphate synthase</fullName>
        <shortName evidence="10">P-Rib-PP synthase</shortName>
        <shortName evidence="10">PRPP synthase</shortName>
        <shortName evidence="10">PRPPase</shortName>
    </alternativeName>
</protein>
<keyword evidence="3 10" id="KW-0479">Metal-binding</keyword>
<dbReference type="KEGG" id="htr:EPV75_02380"/>
<keyword evidence="5 10" id="KW-0547">Nucleotide-binding</keyword>
<name>A0A451G522_9GAMM</name>
<comment type="function">
    <text evidence="10">Involved in the biosynthesis of the central metabolite phospho-alpha-D-ribosyl-1-pyrophosphate (PRPP) via the transfer of pyrophosphoryl group from ATP to 1-hydroxyl of ribose-5-phosphate (Rib-5-P).</text>
</comment>
<keyword evidence="6 10" id="KW-0418">Kinase</keyword>
<gene>
    <name evidence="10" type="primary">prs</name>
    <name evidence="12" type="ORF">EPV75_02380</name>
</gene>
<evidence type="ECO:0000256" key="5">
    <source>
        <dbReference type="ARBA" id="ARBA00022741"/>
    </source>
</evidence>
<evidence type="ECO:0000256" key="4">
    <source>
        <dbReference type="ARBA" id="ARBA00022727"/>
    </source>
</evidence>
<dbReference type="HAMAP" id="MF_00583_B">
    <property type="entry name" value="RibP_PPkinase_B"/>
    <property type="match status" value="1"/>
</dbReference>
<feature type="domain" description="Ribose-phosphate pyrophosphokinase N-terminal" evidence="11">
    <location>
        <begin position="7"/>
        <end position="124"/>
    </location>
</feature>
<dbReference type="PANTHER" id="PTHR10210:SF41">
    <property type="entry name" value="RIBOSE-PHOSPHATE PYROPHOSPHOKINASE 1, CHLOROPLASTIC"/>
    <property type="match status" value="1"/>
</dbReference>
<evidence type="ECO:0000313" key="12">
    <source>
        <dbReference type="EMBL" id="QAB14593.1"/>
    </source>
</evidence>
<keyword evidence="4 10" id="KW-0545">Nucleotide biosynthesis</keyword>
<dbReference type="EC" id="2.7.6.1" evidence="10"/>
<feature type="binding site" evidence="10">
    <location>
        <begin position="229"/>
        <end position="233"/>
    </location>
    <ligand>
        <name>D-ribose 5-phosphate</name>
        <dbReference type="ChEBI" id="CHEBI:78346"/>
    </ligand>
</feature>
<dbReference type="NCBIfam" id="TIGR01251">
    <property type="entry name" value="ribP_PPkin"/>
    <property type="match status" value="1"/>
</dbReference>
<dbReference type="GO" id="GO:0002189">
    <property type="term" value="C:ribose phosphate diphosphokinase complex"/>
    <property type="evidence" value="ECO:0007669"/>
    <property type="project" value="TreeGrafter"/>
</dbReference>
<feature type="active site" evidence="10">
    <location>
        <position position="199"/>
    </location>
</feature>
<evidence type="ECO:0000259" key="11">
    <source>
        <dbReference type="Pfam" id="PF13793"/>
    </source>
</evidence>
<keyword evidence="7 10" id="KW-0067">ATP-binding</keyword>
<dbReference type="InterPro" id="IPR029057">
    <property type="entry name" value="PRTase-like"/>
</dbReference>
<keyword evidence="8 10" id="KW-0460">Magnesium</keyword>
<dbReference type="PANTHER" id="PTHR10210">
    <property type="entry name" value="RIBOSE-PHOSPHATE DIPHOSPHOKINASE FAMILY MEMBER"/>
    <property type="match status" value="1"/>
</dbReference>
<comment type="subcellular location">
    <subcellularLocation>
        <location evidence="10">Cytoplasm</location>
    </subcellularLocation>
</comment>
<dbReference type="CDD" id="cd06223">
    <property type="entry name" value="PRTases_typeI"/>
    <property type="match status" value="1"/>
</dbReference>
<keyword evidence="1 10" id="KW-0963">Cytoplasm</keyword>
<dbReference type="InterPro" id="IPR000842">
    <property type="entry name" value="PRib_PP_synth_CS"/>
</dbReference>
<dbReference type="SMART" id="SM01400">
    <property type="entry name" value="Pribosyltran_N"/>
    <property type="match status" value="1"/>
</dbReference>
<feature type="binding site" evidence="10">
    <location>
        <position position="176"/>
    </location>
    <ligand>
        <name>Mg(2+)</name>
        <dbReference type="ChEBI" id="CHEBI:18420"/>
    </ligand>
</feature>
<comment type="cofactor">
    <cofactor evidence="10">
        <name>Mg(2+)</name>
        <dbReference type="ChEBI" id="CHEBI:18420"/>
    </cofactor>
    <text evidence="10">Binds 2 Mg(2+) ions per subunit.</text>
</comment>
<dbReference type="Pfam" id="PF14572">
    <property type="entry name" value="Pribosyl_synth"/>
    <property type="match status" value="1"/>
</dbReference>
<feature type="binding site" evidence="10">
    <location>
        <position position="201"/>
    </location>
    <ligand>
        <name>D-ribose 5-phosphate</name>
        <dbReference type="ChEBI" id="CHEBI:78346"/>
    </ligand>
</feature>
<dbReference type="Proteomes" id="UP000285478">
    <property type="component" value="Chromosome"/>
</dbReference>
<accession>A0A451G522</accession>
<feature type="binding site" evidence="10">
    <location>
        <position position="134"/>
    </location>
    <ligand>
        <name>Mg(2+)</name>
        <dbReference type="ChEBI" id="CHEBI:18420"/>
    </ligand>
</feature>
<dbReference type="GO" id="GO:0005524">
    <property type="term" value="F:ATP binding"/>
    <property type="evidence" value="ECO:0007669"/>
    <property type="project" value="UniProtKB-KW"/>
</dbReference>
<dbReference type="InterPro" id="IPR000836">
    <property type="entry name" value="PRTase_dom"/>
</dbReference>
<dbReference type="NCBIfam" id="NF002320">
    <property type="entry name" value="PRK01259.1"/>
    <property type="match status" value="1"/>
</dbReference>
<dbReference type="SUPFAM" id="SSF53271">
    <property type="entry name" value="PRTase-like"/>
    <property type="match status" value="1"/>
</dbReference>
<evidence type="ECO:0000256" key="8">
    <source>
        <dbReference type="ARBA" id="ARBA00022842"/>
    </source>
</evidence>
<organism evidence="12 13">
    <name type="scientific">Hydrogenovibrio thermophilus</name>
    <dbReference type="NCBI Taxonomy" id="265883"/>
    <lineage>
        <taxon>Bacteria</taxon>
        <taxon>Pseudomonadati</taxon>
        <taxon>Pseudomonadota</taxon>
        <taxon>Gammaproteobacteria</taxon>
        <taxon>Thiotrichales</taxon>
        <taxon>Piscirickettsiaceae</taxon>
        <taxon>Hydrogenovibrio</taxon>
    </lineage>
</organism>
<dbReference type="Pfam" id="PF13793">
    <property type="entry name" value="Pribosyltran_N"/>
    <property type="match status" value="1"/>
</dbReference>
<evidence type="ECO:0000256" key="7">
    <source>
        <dbReference type="ARBA" id="ARBA00022840"/>
    </source>
</evidence>
<comment type="subunit">
    <text evidence="10">Homohexamer.</text>
</comment>
<reference evidence="12 13" key="1">
    <citation type="journal article" date="2018" name="Environ. Microbiol.">
        <title>Genomes of ubiquitous marine and hypersaline Hydrogenovibrio, Thiomicrorhabdus and Thiomicrospira spp. encode a diversity of mechanisms to sustain chemolithoautotrophy in heterogeneous environments.</title>
        <authorList>
            <person name="Scott K.M."/>
            <person name="Williams J."/>
            <person name="Porter C.M.B."/>
            <person name="Russel S."/>
            <person name="Harmer T.L."/>
            <person name="Paul J.H."/>
            <person name="Antonen K.M."/>
            <person name="Bridges M.K."/>
            <person name="Camper G.J."/>
            <person name="Campla C.K."/>
            <person name="Casella L.G."/>
            <person name="Chase E."/>
            <person name="Conrad J.W."/>
            <person name="Cruz M.C."/>
            <person name="Dunlap D.S."/>
            <person name="Duran L."/>
            <person name="Fahsbender E.M."/>
            <person name="Goldsmith D.B."/>
            <person name="Keeley R.F."/>
            <person name="Kondoff M.R."/>
            <person name="Kussy B.I."/>
            <person name="Lane M.K."/>
            <person name="Lawler S."/>
            <person name="Leigh B.A."/>
            <person name="Lewis C."/>
            <person name="Lostal L.M."/>
            <person name="Marking D."/>
            <person name="Mancera P.A."/>
            <person name="McClenthan E.C."/>
            <person name="McIntyre E.A."/>
            <person name="Mine J.A."/>
            <person name="Modi S."/>
            <person name="Moore B.D."/>
            <person name="Morgan W.A."/>
            <person name="Nelson K.M."/>
            <person name="Nguyen K.N."/>
            <person name="Ogburn N."/>
            <person name="Parrino D.G."/>
            <person name="Pedapudi A.D."/>
            <person name="Pelham R.P."/>
            <person name="Preece A.M."/>
            <person name="Rampersad E.A."/>
            <person name="Richardson J.C."/>
            <person name="Rodgers C.M."/>
            <person name="Schaffer B.L."/>
            <person name="Sheridan N.E."/>
            <person name="Solone M.R."/>
            <person name="Staley Z.R."/>
            <person name="Tabuchi M."/>
            <person name="Waide R.J."/>
            <person name="Wanjugi P.W."/>
            <person name="Young S."/>
            <person name="Clum A."/>
            <person name="Daum C."/>
            <person name="Huntemann M."/>
            <person name="Ivanova N."/>
            <person name="Kyrpides N."/>
            <person name="Mikhailova N."/>
            <person name="Palaniappan K."/>
            <person name="Pillay M."/>
            <person name="Reddy T.B.K."/>
            <person name="Shapiro N."/>
            <person name="Stamatis D."/>
            <person name="Varghese N."/>
            <person name="Woyke T."/>
            <person name="Boden R."/>
            <person name="Freyermuth S.K."/>
            <person name="Kerfeld C.A."/>
        </authorList>
    </citation>
    <scope>NUCLEOTIDE SEQUENCE [LARGE SCALE GENOMIC DNA]</scope>
    <source>
        <strain evidence="12 13">JR-2</strain>
    </source>
</reference>
<dbReference type="PROSITE" id="PS00114">
    <property type="entry name" value="PRPP_SYNTHASE"/>
    <property type="match status" value="1"/>
</dbReference>
<dbReference type="GO" id="GO:0005737">
    <property type="term" value="C:cytoplasm"/>
    <property type="evidence" value="ECO:0007669"/>
    <property type="project" value="UniProtKB-SubCell"/>
</dbReference>
<evidence type="ECO:0000256" key="1">
    <source>
        <dbReference type="ARBA" id="ARBA00022490"/>
    </source>
</evidence>
<evidence type="ECO:0000313" key="13">
    <source>
        <dbReference type="Proteomes" id="UP000285478"/>
    </source>
</evidence>
<evidence type="ECO:0000256" key="2">
    <source>
        <dbReference type="ARBA" id="ARBA00022679"/>
    </source>
</evidence>
<dbReference type="GO" id="GO:0000287">
    <property type="term" value="F:magnesium ion binding"/>
    <property type="evidence" value="ECO:0007669"/>
    <property type="project" value="UniProtKB-UniRule"/>
</dbReference>
<evidence type="ECO:0000256" key="9">
    <source>
        <dbReference type="ARBA" id="ARBA00049535"/>
    </source>
</evidence>
<comment type="pathway">
    <text evidence="10">Metabolic intermediate biosynthesis; 5-phospho-alpha-D-ribose 1-diphosphate biosynthesis; 5-phospho-alpha-D-ribose 1-diphosphate from D-ribose 5-phosphate (route I): step 1/1.</text>
</comment>
<dbReference type="InterPro" id="IPR029099">
    <property type="entry name" value="Pribosyltran_N"/>
</dbReference>
<feature type="binding site" evidence="10">
    <location>
        <begin position="39"/>
        <end position="41"/>
    </location>
    <ligand>
        <name>ATP</name>
        <dbReference type="ChEBI" id="CHEBI:30616"/>
    </ligand>
</feature>
<evidence type="ECO:0000256" key="10">
    <source>
        <dbReference type="HAMAP-Rule" id="MF_00583"/>
    </source>
</evidence>
<dbReference type="InterPro" id="IPR037515">
    <property type="entry name" value="Rib-P_diPkinase_bac"/>
</dbReference>
<dbReference type="GO" id="GO:0016301">
    <property type="term" value="F:kinase activity"/>
    <property type="evidence" value="ECO:0007669"/>
    <property type="project" value="UniProtKB-KW"/>
</dbReference>
<sequence length="321" mass="34444">MAYKNVRLFAGNANVSLAENISSSIDIPLGKADVGRFSDGEIMVQINESVRGKDVYVLQPTCTPEPAVNLMELLVMIDALKRASAKRITAVVPYYGFARQDRRPHSARVPITARLAADMITVAGADRLITVDLHADQIQGFFDIPVDNIYGSPTLVDDMRASGHIAADNMMVVSPDMGGVVRARAVAKALGCDMAIIDKRRPKANVAQIMNIIGDVEGRDCILVDDMVDTAGTLCKAAQALKDHGAKSVTAYVVHAVLSGPAVENINNSCLTELVVTDTIPLSAAGMASEKVRRVSIAPVLGETIRRVHQEESVSELMPIR</sequence>
<feature type="binding site" evidence="10">
    <location>
        <begin position="99"/>
        <end position="100"/>
    </location>
    <ligand>
        <name>ATP</name>
        <dbReference type="ChEBI" id="CHEBI:30616"/>
    </ligand>
</feature>
<dbReference type="GO" id="GO:0009156">
    <property type="term" value="P:ribonucleoside monophosphate biosynthetic process"/>
    <property type="evidence" value="ECO:0007669"/>
    <property type="project" value="InterPro"/>
</dbReference>
<dbReference type="RefSeq" id="WP_029939644.1">
    <property type="nucleotide sequence ID" value="NZ_CP035033.1"/>
</dbReference>
<dbReference type="EMBL" id="CP035033">
    <property type="protein sequence ID" value="QAB14593.1"/>
    <property type="molecule type" value="Genomic_DNA"/>
</dbReference>
<dbReference type="FunFam" id="3.40.50.2020:FF:000007">
    <property type="entry name" value="Ribose-phosphate pyrophosphokinase"/>
    <property type="match status" value="1"/>
</dbReference>
<dbReference type="Gene3D" id="3.40.50.2020">
    <property type="match status" value="2"/>
</dbReference>
<evidence type="ECO:0000256" key="3">
    <source>
        <dbReference type="ARBA" id="ARBA00022723"/>
    </source>
</evidence>
<keyword evidence="13" id="KW-1185">Reference proteome</keyword>
<proteinExistence type="inferred from homology"/>
<dbReference type="InterPro" id="IPR005946">
    <property type="entry name" value="Rib-P_diPkinase"/>
</dbReference>
<dbReference type="AlphaFoldDB" id="A0A451G522"/>
<dbReference type="GO" id="GO:0006164">
    <property type="term" value="P:purine nucleotide biosynthetic process"/>
    <property type="evidence" value="ECO:0007669"/>
    <property type="project" value="TreeGrafter"/>
</dbReference>